<proteinExistence type="predicted"/>
<dbReference type="AlphaFoldDB" id="A0A916QCB2"/>
<sequence>MSCVIDNVGICVFSIENAFDVNLEAGKASSKGGFYPMIRTTLMETPQGGTGRYGSKVYARPSLMAVP</sequence>
<protein>
    <submittedName>
        <fullName evidence="1">Uncharacterized protein</fullName>
    </submittedName>
</protein>
<reference evidence="1" key="1">
    <citation type="submission" date="2020-08" db="EMBL/GenBank/DDBJ databases">
        <authorList>
            <person name="Uke A."/>
            <person name="Chhe C."/>
            <person name="Baramee S."/>
            <person name="Kosugi A."/>
        </authorList>
    </citation>
    <scope>NUCLEOTIDE SEQUENCE</scope>
    <source>
        <strain evidence="1">DA-C8</strain>
    </source>
</reference>
<accession>A0A916QCB2</accession>
<name>A0A916QCB2_9BACL</name>
<gene>
    <name evidence="1" type="ORF">PRECH8_02250</name>
</gene>
<organism evidence="1 2">
    <name type="scientific">Insulibacter thermoxylanivorax</name>
    <dbReference type="NCBI Taxonomy" id="2749268"/>
    <lineage>
        <taxon>Bacteria</taxon>
        <taxon>Bacillati</taxon>
        <taxon>Bacillota</taxon>
        <taxon>Bacilli</taxon>
        <taxon>Bacillales</taxon>
        <taxon>Paenibacillaceae</taxon>
        <taxon>Insulibacter</taxon>
    </lineage>
</organism>
<dbReference type="Proteomes" id="UP000654993">
    <property type="component" value="Unassembled WGS sequence"/>
</dbReference>
<evidence type="ECO:0000313" key="1">
    <source>
        <dbReference type="EMBL" id="GFR36929.1"/>
    </source>
</evidence>
<dbReference type="EMBL" id="BMAQ01000001">
    <property type="protein sequence ID" value="GFR36929.1"/>
    <property type="molecule type" value="Genomic_DNA"/>
</dbReference>
<keyword evidence="2" id="KW-1185">Reference proteome</keyword>
<reference evidence="1" key="2">
    <citation type="journal article" date="2021" name="Data Brief">
        <title>Draft genome sequence data of the facultative, thermophilic, xylanolytic bacterium Paenibacillus sp. strain DA-C8.</title>
        <authorList>
            <person name="Chhe C."/>
            <person name="Uke A."/>
            <person name="Baramee S."/>
            <person name="Ungkulpasvich U."/>
            <person name="Tachaapaikoon C."/>
            <person name="Pason P."/>
            <person name="Waeonukul R."/>
            <person name="Ratanakhanokchai K."/>
            <person name="Kosugi A."/>
        </authorList>
    </citation>
    <scope>NUCLEOTIDE SEQUENCE</scope>
    <source>
        <strain evidence="1">DA-C8</strain>
    </source>
</reference>
<comment type="caution">
    <text evidence="1">The sequence shown here is derived from an EMBL/GenBank/DDBJ whole genome shotgun (WGS) entry which is preliminary data.</text>
</comment>
<evidence type="ECO:0000313" key="2">
    <source>
        <dbReference type="Proteomes" id="UP000654993"/>
    </source>
</evidence>